<evidence type="ECO:0000313" key="2">
    <source>
        <dbReference type="EMBL" id="NHZ64368.1"/>
    </source>
</evidence>
<dbReference type="RefSeq" id="WP_167238412.1">
    <property type="nucleotide sequence ID" value="NZ_WHJF01000052.1"/>
</dbReference>
<reference evidence="2 3" key="1">
    <citation type="submission" date="2019-10" db="EMBL/GenBank/DDBJ databases">
        <title>Taxonomy of Antarctic Massilia spp.: description of Massilia rubra sp. nov., Massilia aquatica sp. nov., Massilia mucilaginosa sp. nov., Massilia frigida sp. nov. isolated from streams, lakes and regoliths.</title>
        <authorList>
            <person name="Holochova P."/>
            <person name="Sedlacek I."/>
            <person name="Kralova S."/>
            <person name="Maslanova I."/>
            <person name="Busse H.-J."/>
            <person name="Stankova E."/>
            <person name="Vrbovska V."/>
            <person name="Kovarovic V."/>
            <person name="Bartak M."/>
            <person name="Svec P."/>
            <person name="Pantucek R."/>
        </authorList>
    </citation>
    <scope>NUCLEOTIDE SEQUENCE [LARGE SCALE GENOMIC DNA]</scope>
    <source>
        <strain evidence="2 3">CCM 8694</strain>
    </source>
</reference>
<evidence type="ECO:0000256" key="1">
    <source>
        <dbReference type="SAM" id="Phobius"/>
    </source>
</evidence>
<gene>
    <name evidence="2" type="ORF">F1735_19020</name>
</gene>
<comment type="caution">
    <text evidence="2">The sequence shown here is derived from an EMBL/GenBank/DDBJ whole genome shotgun (WGS) entry which is preliminary data.</text>
</comment>
<protein>
    <submittedName>
        <fullName evidence="2">Uncharacterized protein</fullName>
    </submittedName>
</protein>
<name>A0ABX0MWC5_9BURK</name>
<sequence length="260" mass="28529">MPNSPTVTYAGQELFLVDGTLASLHHAASKTRLLDTLARRMRVPRPRSGDSGEAAAMHQALTQETIMVDVSEYETPVFIAQLDGSLSFGMFDNACALVEGDRVRAVVARSGAHLHVHSVLRDADQMMLLPTGADSGPLARVRSNKRSLWRHIRGIWIASALIMAVLMYANGGFRFGWEGFFFTLAMMVLSAGLIRLGEGSPYQIMPGGDEAQAIFTVYDFPLPEYFDASEGMTWFSGPEGAFCAPRADLALARHKKKFDR</sequence>
<keyword evidence="3" id="KW-1185">Reference proteome</keyword>
<feature type="transmembrane region" description="Helical" evidence="1">
    <location>
        <begin position="152"/>
        <end position="169"/>
    </location>
</feature>
<dbReference type="Proteomes" id="UP000610594">
    <property type="component" value="Unassembled WGS sequence"/>
</dbReference>
<dbReference type="EMBL" id="WHJF01000052">
    <property type="protein sequence ID" value="NHZ64368.1"/>
    <property type="molecule type" value="Genomic_DNA"/>
</dbReference>
<evidence type="ECO:0000313" key="3">
    <source>
        <dbReference type="Proteomes" id="UP000610594"/>
    </source>
</evidence>
<accession>A0ABX0MWC5</accession>
<proteinExistence type="predicted"/>
<feature type="transmembrane region" description="Helical" evidence="1">
    <location>
        <begin position="175"/>
        <end position="196"/>
    </location>
</feature>
<organism evidence="2 3">
    <name type="scientific">Massilia genomosp. 1</name>
    <dbReference type="NCBI Taxonomy" id="2609280"/>
    <lineage>
        <taxon>Bacteria</taxon>
        <taxon>Pseudomonadati</taxon>
        <taxon>Pseudomonadota</taxon>
        <taxon>Betaproteobacteria</taxon>
        <taxon>Burkholderiales</taxon>
        <taxon>Oxalobacteraceae</taxon>
        <taxon>Telluria group</taxon>
        <taxon>Massilia</taxon>
    </lineage>
</organism>
<keyword evidence="1" id="KW-0472">Membrane</keyword>
<keyword evidence="1" id="KW-0812">Transmembrane</keyword>
<keyword evidence="1" id="KW-1133">Transmembrane helix</keyword>